<accession>A0A478FT72</accession>
<organism evidence="2 3">
    <name type="scientific">Candidatus Mycoplasma haematohominis</name>
    <dbReference type="NCBI Taxonomy" id="1494318"/>
    <lineage>
        <taxon>Bacteria</taxon>
        <taxon>Bacillati</taxon>
        <taxon>Mycoplasmatota</taxon>
        <taxon>Mollicutes</taxon>
        <taxon>Mycoplasmataceae</taxon>
        <taxon>Mycoplasma</taxon>
    </lineage>
</organism>
<feature type="compositionally biased region" description="Basic and acidic residues" evidence="1">
    <location>
        <begin position="32"/>
        <end position="51"/>
    </location>
</feature>
<evidence type="ECO:0000313" key="3">
    <source>
        <dbReference type="Proteomes" id="UP000324831"/>
    </source>
</evidence>
<feature type="region of interest" description="Disordered" evidence="1">
    <location>
        <begin position="1"/>
        <end position="98"/>
    </location>
</feature>
<gene>
    <name evidence="2" type="ORF">MHSWG343_06790</name>
</gene>
<feature type="compositionally biased region" description="Polar residues" evidence="1">
    <location>
        <begin position="70"/>
        <end position="79"/>
    </location>
</feature>
<feature type="compositionally biased region" description="Low complexity" evidence="1">
    <location>
        <begin position="80"/>
        <end position="92"/>
    </location>
</feature>
<dbReference type="AlphaFoldDB" id="A0A478FT72"/>
<dbReference type="EMBL" id="BIMN01000003">
    <property type="protein sequence ID" value="GCE63679.1"/>
    <property type="molecule type" value="Genomic_DNA"/>
</dbReference>
<feature type="compositionally biased region" description="Low complexity" evidence="1">
    <location>
        <begin position="57"/>
        <end position="67"/>
    </location>
</feature>
<name>A0A478FT72_9MOLU</name>
<proteinExistence type="predicted"/>
<sequence length="149" mass="15857">MEKVAQMVPELQHQVQKAIGGGEANGTSPEPSAEKTPKPEDQESASGEKDLAPPSEPSETPSQPPETKSQEAPQSDTTESSQPQSGSNSSGGRPTEDVCVMEKLFDDMIKQSAQNLQLSNTLTLIRKIEIFNKCMSELETGESAGQPGS</sequence>
<protein>
    <submittedName>
        <fullName evidence="2">Uncharacterized protein</fullName>
    </submittedName>
</protein>
<evidence type="ECO:0000256" key="1">
    <source>
        <dbReference type="SAM" id="MobiDB-lite"/>
    </source>
</evidence>
<evidence type="ECO:0000313" key="2">
    <source>
        <dbReference type="EMBL" id="GCE63679.1"/>
    </source>
</evidence>
<comment type="caution">
    <text evidence="2">The sequence shown here is derived from an EMBL/GenBank/DDBJ whole genome shotgun (WGS) entry which is preliminary data.</text>
</comment>
<reference evidence="2 3" key="1">
    <citation type="submission" date="2019-01" db="EMBL/GenBank/DDBJ databases">
        <title>Draft genome sequences of Candidatus Mycoplasma haemohominis SWG34-3 identified from a patient with pyrexia, anemia and liver dysfunction.</title>
        <authorList>
            <person name="Sekizuka T."/>
            <person name="Hattori N."/>
            <person name="Katano H."/>
            <person name="Takuma T."/>
            <person name="Ito T."/>
            <person name="Arai N."/>
            <person name="Yanai R."/>
            <person name="Ishii S."/>
            <person name="Miura Y."/>
            <person name="Tokunaga T."/>
            <person name="Watanabe H."/>
            <person name="Nomura N."/>
            <person name="Eguchi J."/>
            <person name="Arai T."/>
            <person name="Hasegawa H."/>
            <person name="Nakamaki T."/>
            <person name="Wakita T."/>
            <person name="Niki Y."/>
            <person name="Kuroda M."/>
        </authorList>
    </citation>
    <scope>NUCLEOTIDE SEQUENCE [LARGE SCALE GENOMIC DNA]</scope>
    <source>
        <strain evidence="2">SWG34-3</strain>
    </source>
</reference>
<dbReference type="Proteomes" id="UP000324831">
    <property type="component" value="Unassembled WGS sequence"/>
</dbReference>